<gene>
    <name evidence="7" type="ORF">Ani05nite_38450</name>
</gene>
<dbReference type="GO" id="GO:0004553">
    <property type="term" value="F:hydrolase activity, hydrolyzing O-glycosyl compounds"/>
    <property type="evidence" value="ECO:0007669"/>
    <property type="project" value="InterPro"/>
</dbReference>
<dbReference type="EMBL" id="BOMQ01000046">
    <property type="protein sequence ID" value="GIE50311.1"/>
    <property type="molecule type" value="Genomic_DNA"/>
</dbReference>
<comment type="caution">
    <text evidence="7">The sequence shown here is derived from an EMBL/GenBank/DDBJ whole genome shotgun (WGS) entry which is preliminary data.</text>
</comment>
<evidence type="ECO:0000256" key="4">
    <source>
        <dbReference type="SAM" id="MobiDB-lite"/>
    </source>
</evidence>
<organism evidence="7 8">
    <name type="scientific">Actinoplanes nipponensis</name>
    <dbReference type="NCBI Taxonomy" id="135950"/>
    <lineage>
        <taxon>Bacteria</taxon>
        <taxon>Bacillati</taxon>
        <taxon>Actinomycetota</taxon>
        <taxon>Actinomycetes</taxon>
        <taxon>Micromonosporales</taxon>
        <taxon>Micromonosporaceae</taxon>
        <taxon>Actinoplanes</taxon>
    </lineage>
</organism>
<keyword evidence="1 3" id="KW-0378">Hydrolase</keyword>
<dbReference type="PANTHER" id="PTHR16021:SF13">
    <property type="entry name" value="ETS DOMAIN-CONTAINING PROTEIN-RELATED"/>
    <property type="match status" value="1"/>
</dbReference>
<dbReference type="NCBIfam" id="NF033679">
    <property type="entry name" value="DNRLRE_dom"/>
    <property type="match status" value="1"/>
</dbReference>
<dbReference type="RefSeq" id="WP_239130271.1">
    <property type="nucleotide sequence ID" value="NZ_BAAAYJ010000007.1"/>
</dbReference>
<keyword evidence="8" id="KW-1185">Reference proteome</keyword>
<evidence type="ECO:0000256" key="2">
    <source>
        <dbReference type="ARBA" id="ARBA00023295"/>
    </source>
</evidence>
<dbReference type="SUPFAM" id="SSF51445">
    <property type="entry name" value="(Trans)glycosidases"/>
    <property type="match status" value="1"/>
</dbReference>
<evidence type="ECO:0000256" key="3">
    <source>
        <dbReference type="PROSITE-ProRule" id="PRU01100"/>
    </source>
</evidence>
<dbReference type="PANTHER" id="PTHR16021">
    <property type="entry name" value="MANSC DOMAIN CONTAINING PROTEIN 1"/>
    <property type="match status" value="1"/>
</dbReference>
<dbReference type="Gene3D" id="3.20.20.80">
    <property type="entry name" value="Glycosidases"/>
    <property type="match status" value="1"/>
</dbReference>
<evidence type="ECO:0000256" key="1">
    <source>
        <dbReference type="ARBA" id="ARBA00022801"/>
    </source>
</evidence>
<feature type="region of interest" description="Disordered" evidence="4">
    <location>
        <begin position="198"/>
        <end position="269"/>
    </location>
</feature>
<evidence type="ECO:0000313" key="7">
    <source>
        <dbReference type="EMBL" id="GIE50311.1"/>
    </source>
</evidence>
<proteinExistence type="inferred from homology"/>
<dbReference type="InterPro" id="IPR052660">
    <property type="entry name" value="Erythrocyte_Invasion_ImmMod"/>
</dbReference>
<dbReference type="Pfam" id="PF02156">
    <property type="entry name" value="Glyco_hydro_26"/>
    <property type="match status" value="1"/>
</dbReference>
<dbReference type="InterPro" id="IPR017853">
    <property type="entry name" value="GH"/>
</dbReference>
<evidence type="ECO:0000259" key="6">
    <source>
        <dbReference type="PROSITE" id="PS51764"/>
    </source>
</evidence>
<evidence type="ECO:0000313" key="8">
    <source>
        <dbReference type="Proteomes" id="UP000647172"/>
    </source>
</evidence>
<feature type="active site" description="Nucleophile" evidence="3">
    <location>
        <position position="510"/>
    </location>
</feature>
<dbReference type="PROSITE" id="PS51764">
    <property type="entry name" value="GH26"/>
    <property type="match status" value="1"/>
</dbReference>
<dbReference type="InterPro" id="IPR022790">
    <property type="entry name" value="GH26_dom"/>
</dbReference>
<reference evidence="7" key="1">
    <citation type="submission" date="2021-01" db="EMBL/GenBank/DDBJ databases">
        <title>Whole genome shotgun sequence of Actinoplanes nipponensis NBRC 14063.</title>
        <authorList>
            <person name="Komaki H."/>
            <person name="Tamura T."/>
        </authorList>
    </citation>
    <scope>NUCLEOTIDE SEQUENCE</scope>
    <source>
        <strain evidence="7">NBRC 14063</strain>
    </source>
</reference>
<feature type="active site" description="Proton donor" evidence="3">
    <location>
        <position position="392"/>
    </location>
</feature>
<feature type="signal peptide" evidence="5">
    <location>
        <begin position="1"/>
        <end position="30"/>
    </location>
</feature>
<sequence>MTGRRRTIGVALTGVVVAGAGIALSGTANAATTTETTSTYSTDDAYTSSIRRTVNFGSADKLVVGRESGDTRLSYVKFAPRVAAGATVTAAVLRLPVESKPVAQTLSLYAVASTWSQRTITAASAPALGKLVASVRPKATDTTLSFDVSTVVIKGGTYAFALKSAATGAVTRLRAADYGTAGTGGPQLLLSIRRTATTPATTAPTKPATTAPTTVPATTAPTTVPATTAPTTVPATTAPTTAPVTTAPTTAPVTTAPATAAPTTPAPTTAPAECVTGALLVPSCGVLWGAAAGGFTDAPRDQALKTWETLTGRTATIFHAYHKGDEQFPTKAEIAMTRDAQNPRVLLLNWKVAYNSTWAKVAAGAQDARIDKWSAYVKATYPEKFFLALHHEPENDVQTAAASGMTAKDYAAMYRHVITRLRANGVTNAVNVIAYMGNEKWMAQSWWADLYPGDAYVDWMGLDSYVSVEKGYYHYGDMGDLLDRQPTGGGLGWYDWAVTNHPTKPVMVAEWGMYHRRATMTDKSAAFDTVIPELKAHPAIKAIVYFDTASDDEGDRDISVNSTAGSLAAFRKVAADPMFRVSVGR</sequence>
<feature type="chain" id="PRO_5037541879" description="GH26 domain-containing protein" evidence="5">
    <location>
        <begin position="31"/>
        <end position="585"/>
    </location>
</feature>
<evidence type="ECO:0000256" key="5">
    <source>
        <dbReference type="SAM" id="SignalP"/>
    </source>
</evidence>
<dbReference type="Proteomes" id="UP000647172">
    <property type="component" value="Unassembled WGS sequence"/>
</dbReference>
<comment type="similarity">
    <text evidence="3">Belongs to the glycosyl hydrolase 26 family.</text>
</comment>
<keyword evidence="2 3" id="KW-0326">Glycosidase</keyword>
<protein>
    <recommendedName>
        <fullName evidence="6">GH26 domain-containing protein</fullName>
    </recommendedName>
</protein>
<dbReference type="AlphaFoldDB" id="A0A919JJF7"/>
<feature type="domain" description="GH26" evidence="6">
    <location>
        <begin position="266"/>
        <end position="583"/>
    </location>
</feature>
<accession>A0A919JJF7</accession>
<keyword evidence="5" id="KW-0732">Signal</keyword>
<name>A0A919JJF7_9ACTN</name>